<evidence type="ECO:0000256" key="2">
    <source>
        <dbReference type="ARBA" id="ARBA00022989"/>
    </source>
</evidence>
<feature type="transmembrane region" description="Helical" evidence="4">
    <location>
        <begin position="404"/>
        <end position="421"/>
    </location>
</feature>
<feature type="transmembrane region" description="Helical" evidence="4">
    <location>
        <begin position="336"/>
        <end position="356"/>
    </location>
</feature>
<dbReference type="PANTHER" id="PTHR42910:SF1">
    <property type="entry name" value="MAJOR FACILITATOR SUPERFAMILY (MFS) PROFILE DOMAIN-CONTAINING PROTEIN"/>
    <property type="match status" value="1"/>
</dbReference>
<dbReference type="GO" id="GO:0022857">
    <property type="term" value="F:transmembrane transporter activity"/>
    <property type="evidence" value="ECO:0007669"/>
    <property type="project" value="InterPro"/>
</dbReference>
<evidence type="ECO:0000259" key="5">
    <source>
        <dbReference type="PROSITE" id="PS50850"/>
    </source>
</evidence>
<reference evidence="6 7" key="1">
    <citation type="submission" date="2019-09" db="EMBL/GenBank/DDBJ databases">
        <authorList>
            <person name="Depoorter E."/>
        </authorList>
    </citation>
    <scope>NUCLEOTIDE SEQUENCE [LARGE SCALE GENOMIC DNA]</scope>
    <source>
        <strain evidence="6">LMG 26883</strain>
    </source>
</reference>
<feature type="transmembrane region" description="Helical" evidence="4">
    <location>
        <begin position="135"/>
        <end position="157"/>
    </location>
</feature>
<sequence length="439" mass="45107">MKIAFRKPRARREPSVLGSVIAQPSAPGRTDVTGEDHAPTASAGLTLLLAVACGLAAANLYYVQPLAGPIAVALGLSPQAAGLSVTLTQLGYGLGLLLLVPLGDLIENRRLTLGLLGLAAMALLGAALARQPLPFLAAALGIGLGTVAVQVLVPYAAHLAPEASRGRAVGNVMSGLMLGIMLARPVASFIADLASWHAMFLLAAAAMLVLIVVLARTLPARQPSLGLRYGGLLASMGHLLRDTPVLRRRALYHAALFAAFSVFWTTVPLLLAGPAFGLSQSGIALFSLAGAAGAVATPLAGRIADLGHSHRATALAMGMVALAFPLTHLAQPGSGWALGLLMLAAIVLDFGVAANLTLGQRAIFTLDANMRGRLNGLYMAAFFLGGSLGSAFGAWAYAHGGWTWTSGLGAALPVAALAYWTTEKRLGRFQQVTTNGACR</sequence>
<dbReference type="Proteomes" id="UP000494162">
    <property type="component" value="Unassembled WGS sequence"/>
</dbReference>
<dbReference type="SUPFAM" id="SSF103473">
    <property type="entry name" value="MFS general substrate transporter"/>
    <property type="match status" value="1"/>
</dbReference>
<keyword evidence="3 4" id="KW-0472">Membrane</keyword>
<evidence type="ECO:0000256" key="4">
    <source>
        <dbReference type="SAM" id="Phobius"/>
    </source>
</evidence>
<keyword evidence="1 4" id="KW-0812">Transmembrane</keyword>
<dbReference type="GeneID" id="93171296"/>
<accession>A0A6P2NC45</accession>
<feature type="transmembrane region" description="Helical" evidence="4">
    <location>
        <begin position="45"/>
        <end position="64"/>
    </location>
</feature>
<dbReference type="EMBL" id="CABVPP010000035">
    <property type="protein sequence ID" value="VWB88449.1"/>
    <property type="molecule type" value="Genomic_DNA"/>
</dbReference>
<protein>
    <submittedName>
        <fullName evidence="6">Major facilitator superfamily protein</fullName>
    </submittedName>
</protein>
<gene>
    <name evidence="6" type="ORF">BPS26883_04255</name>
</gene>
<dbReference type="InterPro" id="IPR020846">
    <property type="entry name" value="MFS_dom"/>
</dbReference>
<evidence type="ECO:0000256" key="1">
    <source>
        <dbReference type="ARBA" id="ARBA00022692"/>
    </source>
</evidence>
<evidence type="ECO:0000313" key="7">
    <source>
        <dbReference type="Proteomes" id="UP000494162"/>
    </source>
</evidence>
<feature type="transmembrane region" description="Helical" evidence="4">
    <location>
        <begin position="377"/>
        <end position="398"/>
    </location>
</feature>
<name>A0A6P2NC45_9BURK</name>
<feature type="transmembrane region" description="Helical" evidence="4">
    <location>
        <begin position="196"/>
        <end position="218"/>
    </location>
</feature>
<evidence type="ECO:0000313" key="6">
    <source>
        <dbReference type="EMBL" id="VWB88449.1"/>
    </source>
</evidence>
<feature type="transmembrane region" description="Helical" evidence="4">
    <location>
        <begin position="250"/>
        <end position="271"/>
    </location>
</feature>
<feature type="domain" description="Major facilitator superfamily (MFS) profile" evidence="5">
    <location>
        <begin position="45"/>
        <end position="425"/>
    </location>
</feature>
<dbReference type="AlphaFoldDB" id="A0A6P2NC45"/>
<keyword evidence="2 4" id="KW-1133">Transmembrane helix</keyword>
<dbReference type="Gene3D" id="1.20.1250.20">
    <property type="entry name" value="MFS general substrate transporter like domains"/>
    <property type="match status" value="1"/>
</dbReference>
<feature type="transmembrane region" description="Helical" evidence="4">
    <location>
        <begin position="111"/>
        <end position="129"/>
    </location>
</feature>
<dbReference type="CDD" id="cd17324">
    <property type="entry name" value="MFS_NepI_like"/>
    <property type="match status" value="1"/>
</dbReference>
<feature type="transmembrane region" description="Helical" evidence="4">
    <location>
        <begin position="76"/>
        <end position="99"/>
    </location>
</feature>
<dbReference type="RefSeq" id="WP_006489044.1">
    <property type="nucleotide sequence ID" value="NZ_CABVPP010000035.1"/>
</dbReference>
<proteinExistence type="predicted"/>
<dbReference type="InterPro" id="IPR036259">
    <property type="entry name" value="MFS_trans_sf"/>
</dbReference>
<organism evidence="6 7">
    <name type="scientific">Burkholderia pseudomultivorans</name>
    <dbReference type="NCBI Taxonomy" id="1207504"/>
    <lineage>
        <taxon>Bacteria</taxon>
        <taxon>Pseudomonadati</taxon>
        <taxon>Pseudomonadota</taxon>
        <taxon>Betaproteobacteria</taxon>
        <taxon>Burkholderiales</taxon>
        <taxon>Burkholderiaceae</taxon>
        <taxon>Burkholderia</taxon>
        <taxon>Burkholderia cepacia complex</taxon>
    </lineage>
</organism>
<evidence type="ECO:0000256" key="3">
    <source>
        <dbReference type="ARBA" id="ARBA00023136"/>
    </source>
</evidence>
<dbReference type="InterPro" id="IPR011701">
    <property type="entry name" value="MFS"/>
</dbReference>
<feature type="transmembrane region" description="Helical" evidence="4">
    <location>
        <begin position="312"/>
        <end position="330"/>
    </location>
</feature>
<dbReference type="PANTHER" id="PTHR42910">
    <property type="entry name" value="TRANSPORTER SCO4007-RELATED"/>
    <property type="match status" value="1"/>
</dbReference>
<dbReference type="Pfam" id="PF07690">
    <property type="entry name" value="MFS_1"/>
    <property type="match status" value="1"/>
</dbReference>
<dbReference type="PROSITE" id="PS50850">
    <property type="entry name" value="MFS"/>
    <property type="match status" value="1"/>
</dbReference>
<feature type="transmembrane region" description="Helical" evidence="4">
    <location>
        <begin position="283"/>
        <end position="300"/>
    </location>
</feature>
<feature type="transmembrane region" description="Helical" evidence="4">
    <location>
        <begin position="169"/>
        <end position="190"/>
    </location>
</feature>